<feature type="domain" description="RecA family profile 1" evidence="7">
    <location>
        <begin position="68"/>
        <end position="228"/>
    </location>
</feature>
<dbReference type="GO" id="GO:0000722">
    <property type="term" value="P:telomere maintenance via recombination"/>
    <property type="evidence" value="ECO:0007669"/>
    <property type="project" value="TreeGrafter"/>
</dbReference>
<dbReference type="GO" id="GO:0045003">
    <property type="term" value="P:double-strand break repair via synthesis-dependent strand annealing"/>
    <property type="evidence" value="ECO:0007669"/>
    <property type="project" value="TreeGrafter"/>
</dbReference>
<evidence type="ECO:0000259" key="7">
    <source>
        <dbReference type="PROSITE" id="PS50162"/>
    </source>
</evidence>
<dbReference type="GO" id="GO:0005524">
    <property type="term" value="F:ATP binding"/>
    <property type="evidence" value="ECO:0007669"/>
    <property type="project" value="UniProtKB-KW"/>
</dbReference>
<keyword evidence="3" id="KW-0227">DNA damage</keyword>
<dbReference type="InterPro" id="IPR013632">
    <property type="entry name" value="Rad51_C"/>
</dbReference>
<dbReference type="InterPro" id="IPR020588">
    <property type="entry name" value="RecA_ATP-bd"/>
</dbReference>
<evidence type="ECO:0000313" key="8">
    <source>
        <dbReference type="EMBL" id="CAG9565533.1"/>
    </source>
</evidence>
<evidence type="ECO:0000313" key="9">
    <source>
        <dbReference type="Proteomes" id="UP000789524"/>
    </source>
</evidence>
<keyword evidence="2" id="KW-0547">Nucleotide-binding</keyword>
<proteinExistence type="predicted"/>
<keyword evidence="6" id="KW-0539">Nucleus</keyword>
<name>A0A8J2QNV3_9NEOP</name>
<dbReference type="GO" id="GO:0005657">
    <property type="term" value="C:replication fork"/>
    <property type="evidence" value="ECO:0007669"/>
    <property type="project" value="TreeGrafter"/>
</dbReference>
<evidence type="ECO:0000256" key="6">
    <source>
        <dbReference type="ARBA" id="ARBA00023242"/>
    </source>
</evidence>
<comment type="subcellular location">
    <subcellularLocation>
        <location evidence="1">Nucleus</location>
    </subcellularLocation>
</comment>
<evidence type="ECO:0000256" key="5">
    <source>
        <dbReference type="ARBA" id="ARBA00023204"/>
    </source>
</evidence>
<sequence>MDLKSILPSRLYEIIDRVELTSKQIILLSVWDLKKLTNLNKDDILILKHIVSQNCSQTPVNGNDIPEETPRIPTGCKSIDKLLNGGFRRGTLTEIFGESGAGKTQIAIQAAALSYATGSVFICTEDLFPVTRYNQICEYYLKNKTYGENVFIELLTHPQELISCVKVRLPKLLDNNKISLLVIDSIAAPFRCEYTNYIQRAEELKDIGDSLINLAQKYNFAVICINQVTSSFDESDDVVPSLGLVWSNMISYRIKITKTNEMLKHNSRETNVRSFTLVTSPETPSDTAKFIITENGINEI</sequence>
<dbReference type="PIRSF" id="PIRSF005856">
    <property type="entry name" value="Rad51"/>
    <property type="match status" value="1"/>
</dbReference>
<dbReference type="InterPro" id="IPR027417">
    <property type="entry name" value="P-loop_NTPase"/>
</dbReference>
<dbReference type="OrthoDB" id="1861185at2759"/>
<keyword evidence="9" id="KW-1185">Reference proteome</keyword>
<dbReference type="Pfam" id="PF08423">
    <property type="entry name" value="Rad51"/>
    <property type="match status" value="1"/>
</dbReference>
<evidence type="ECO:0000256" key="3">
    <source>
        <dbReference type="ARBA" id="ARBA00022763"/>
    </source>
</evidence>
<keyword evidence="5" id="KW-0234">DNA repair</keyword>
<dbReference type="EMBL" id="CAKASE010000053">
    <property type="protein sequence ID" value="CAG9565533.1"/>
    <property type="molecule type" value="Genomic_DNA"/>
</dbReference>
<dbReference type="GO" id="GO:0033065">
    <property type="term" value="C:Rad51C-XRCC3 complex"/>
    <property type="evidence" value="ECO:0007669"/>
    <property type="project" value="TreeGrafter"/>
</dbReference>
<evidence type="ECO:0000256" key="4">
    <source>
        <dbReference type="ARBA" id="ARBA00022840"/>
    </source>
</evidence>
<evidence type="ECO:0000256" key="1">
    <source>
        <dbReference type="ARBA" id="ARBA00004123"/>
    </source>
</evidence>
<dbReference type="Proteomes" id="UP000789524">
    <property type="component" value="Unassembled WGS sequence"/>
</dbReference>
<reference evidence="8" key="1">
    <citation type="submission" date="2021-09" db="EMBL/GenBank/DDBJ databases">
        <authorList>
            <person name="Martin H S."/>
        </authorList>
    </citation>
    <scope>NUCLEOTIDE SEQUENCE</scope>
</reference>
<dbReference type="PROSITE" id="PS50162">
    <property type="entry name" value="RECA_2"/>
    <property type="match status" value="1"/>
</dbReference>
<dbReference type="GO" id="GO:0000400">
    <property type="term" value="F:four-way junction DNA binding"/>
    <property type="evidence" value="ECO:0007669"/>
    <property type="project" value="TreeGrafter"/>
</dbReference>
<dbReference type="AlphaFoldDB" id="A0A8J2QNV3"/>
<dbReference type="GO" id="GO:0071140">
    <property type="term" value="P:resolution of mitotic recombination intermediates"/>
    <property type="evidence" value="ECO:0007669"/>
    <property type="project" value="TreeGrafter"/>
</dbReference>
<dbReference type="PANTHER" id="PTHR46487:SF1">
    <property type="entry name" value="DNA REPAIR PROTEIN XRCC3"/>
    <property type="match status" value="1"/>
</dbReference>
<dbReference type="InterPro" id="IPR016467">
    <property type="entry name" value="DNA_recomb/repair_RecA-like"/>
</dbReference>
<gene>
    <name evidence="8" type="ORF">DCHRY22_LOCUS6353</name>
</gene>
<comment type="caution">
    <text evidence="8">The sequence shown here is derived from an EMBL/GenBank/DDBJ whole genome shotgun (WGS) entry which is preliminary data.</text>
</comment>
<organism evidence="8 9">
    <name type="scientific">Danaus chrysippus</name>
    <name type="common">African queen</name>
    <dbReference type="NCBI Taxonomy" id="151541"/>
    <lineage>
        <taxon>Eukaryota</taxon>
        <taxon>Metazoa</taxon>
        <taxon>Ecdysozoa</taxon>
        <taxon>Arthropoda</taxon>
        <taxon>Hexapoda</taxon>
        <taxon>Insecta</taxon>
        <taxon>Pterygota</taxon>
        <taxon>Neoptera</taxon>
        <taxon>Endopterygota</taxon>
        <taxon>Lepidoptera</taxon>
        <taxon>Glossata</taxon>
        <taxon>Ditrysia</taxon>
        <taxon>Papilionoidea</taxon>
        <taxon>Nymphalidae</taxon>
        <taxon>Danainae</taxon>
        <taxon>Danaini</taxon>
        <taxon>Danaina</taxon>
        <taxon>Danaus</taxon>
        <taxon>Anosia</taxon>
    </lineage>
</organism>
<dbReference type="Gene3D" id="3.40.50.300">
    <property type="entry name" value="P-loop containing nucleotide triphosphate hydrolases"/>
    <property type="match status" value="1"/>
</dbReference>
<protein>
    <submittedName>
        <fullName evidence="8">(African queen) hypothetical protein</fullName>
    </submittedName>
</protein>
<dbReference type="InterPro" id="IPR047348">
    <property type="entry name" value="XRCC3-like_C"/>
</dbReference>
<dbReference type="PANTHER" id="PTHR46487">
    <property type="entry name" value="DNA REPAIR PROTEIN XRCC3"/>
    <property type="match status" value="1"/>
</dbReference>
<dbReference type="GO" id="GO:0090656">
    <property type="term" value="P:t-circle formation"/>
    <property type="evidence" value="ECO:0007669"/>
    <property type="project" value="TreeGrafter"/>
</dbReference>
<dbReference type="CDD" id="cd19491">
    <property type="entry name" value="XRCC3"/>
    <property type="match status" value="1"/>
</dbReference>
<evidence type="ECO:0000256" key="2">
    <source>
        <dbReference type="ARBA" id="ARBA00022741"/>
    </source>
</evidence>
<keyword evidence="4" id="KW-0067">ATP-binding</keyword>
<dbReference type="SUPFAM" id="SSF52540">
    <property type="entry name" value="P-loop containing nucleoside triphosphate hydrolases"/>
    <property type="match status" value="1"/>
</dbReference>
<accession>A0A8J2QNV3</accession>
<dbReference type="GO" id="GO:0140664">
    <property type="term" value="F:ATP-dependent DNA damage sensor activity"/>
    <property type="evidence" value="ECO:0007669"/>
    <property type="project" value="InterPro"/>
</dbReference>